<feature type="binding site" evidence="7">
    <location>
        <position position="445"/>
    </location>
    <ligand>
        <name>deamido-NAD(+)</name>
        <dbReference type="ChEBI" id="CHEBI:58437"/>
        <note>ligand shared between two neighboring subunits</note>
    </ligand>
</feature>
<dbReference type="KEGG" id="euz:DVS28_b0373"/>
<evidence type="ECO:0000256" key="6">
    <source>
        <dbReference type="ARBA" id="ARBA00023027"/>
    </source>
</evidence>
<keyword evidence="13" id="KW-1185">Reference proteome</keyword>
<evidence type="ECO:0000256" key="4">
    <source>
        <dbReference type="ARBA" id="ARBA00022741"/>
    </source>
</evidence>
<dbReference type="SUPFAM" id="SSF52402">
    <property type="entry name" value="Adenine nucleotide alpha hydrolases-like"/>
    <property type="match status" value="1"/>
</dbReference>
<feature type="active site" description="Nucleophile; for glutaminase activity" evidence="7">
    <location>
        <position position="191"/>
    </location>
</feature>
<reference evidence="12 13" key="1">
    <citation type="submission" date="2018-09" db="EMBL/GenBank/DDBJ databases">
        <title>Complete genome sequence of Euzebya sp. DY32-46 isolated from seawater of Pacific Ocean.</title>
        <authorList>
            <person name="Xu L."/>
            <person name="Wu Y.-H."/>
            <person name="Xu X.-W."/>
        </authorList>
    </citation>
    <scope>NUCLEOTIDE SEQUENCE [LARGE SCALE GENOMIC DNA]</scope>
    <source>
        <strain evidence="12 13">DY32-46</strain>
        <plasmid evidence="13">pedy32-46i</plasmid>
    </source>
</reference>
<dbReference type="SUPFAM" id="SSF56317">
    <property type="entry name" value="Carbon-nitrogen hydrolase"/>
    <property type="match status" value="1"/>
</dbReference>
<dbReference type="GO" id="GO:0009435">
    <property type="term" value="P:NAD+ biosynthetic process"/>
    <property type="evidence" value="ECO:0007669"/>
    <property type="project" value="UniProtKB-UniRule"/>
</dbReference>
<geneLocation type="plasmid" evidence="13">
    <name>pedy32-46i</name>
</geneLocation>
<dbReference type="InterPro" id="IPR003694">
    <property type="entry name" value="NAD_synthase"/>
</dbReference>
<evidence type="ECO:0000256" key="3">
    <source>
        <dbReference type="ARBA" id="ARBA00022598"/>
    </source>
</evidence>
<dbReference type="GO" id="GO:0008795">
    <property type="term" value="F:NAD+ synthase activity"/>
    <property type="evidence" value="ECO:0007669"/>
    <property type="project" value="UniProtKB-UniRule"/>
</dbReference>
<dbReference type="GO" id="GO:0003952">
    <property type="term" value="F:NAD+ synthase (glutamine-hydrolyzing) activity"/>
    <property type="evidence" value="ECO:0007669"/>
    <property type="project" value="UniProtKB-UniRule"/>
</dbReference>
<gene>
    <name evidence="7" type="primary">nadE</name>
    <name evidence="12" type="ORF">DVS28_b0373</name>
</gene>
<evidence type="ECO:0000256" key="2">
    <source>
        <dbReference type="ARBA" id="ARBA00007145"/>
    </source>
</evidence>
<dbReference type="GO" id="GO:0004359">
    <property type="term" value="F:glutaminase activity"/>
    <property type="evidence" value="ECO:0007669"/>
    <property type="project" value="InterPro"/>
</dbReference>
<feature type="domain" description="CN hydrolase" evidence="11">
    <location>
        <begin position="19"/>
        <end position="289"/>
    </location>
</feature>
<feature type="binding site" evidence="7">
    <location>
        <position position="558"/>
    </location>
    <ligand>
        <name>deamido-NAD(+)</name>
        <dbReference type="ChEBI" id="CHEBI:58437"/>
        <note>ligand shared between two neighboring subunits</note>
    </ligand>
</feature>
<dbReference type="EC" id="6.3.5.1" evidence="7 8"/>
<dbReference type="EMBL" id="CP031166">
    <property type="protein sequence ID" value="AXV10143.1"/>
    <property type="molecule type" value="Genomic_DNA"/>
</dbReference>
<dbReference type="CDD" id="cd00553">
    <property type="entry name" value="NAD_synthase"/>
    <property type="match status" value="1"/>
</dbReference>
<evidence type="ECO:0000256" key="7">
    <source>
        <dbReference type="HAMAP-Rule" id="MF_02090"/>
    </source>
</evidence>
<dbReference type="PROSITE" id="PS50263">
    <property type="entry name" value="CN_HYDROLASE"/>
    <property type="match status" value="1"/>
</dbReference>
<dbReference type="HAMAP" id="MF_02090">
    <property type="entry name" value="NadE_glutamine_dep"/>
    <property type="match status" value="1"/>
</dbReference>
<feature type="binding site" evidence="7">
    <location>
        <position position="218"/>
    </location>
    <ligand>
        <name>L-glutamine</name>
        <dbReference type="ChEBI" id="CHEBI:58359"/>
    </ligand>
</feature>
<evidence type="ECO:0000256" key="9">
    <source>
        <dbReference type="RuleBase" id="RU003811"/>
    </source>
</evidence>
<dbReference type="InterPro" id="IPR014729">
    <property type="entry name" value="Rossmann-like_a/b/a_fold"/>
</dbReference>
<accession>A0A346Y6P6</accession>
<keyword evidence="12" id="KW-0315">Glutamine amidotransferase</keyword>
<dbReference type="GO" id="GO:0016740">
    <property type="term" value="F:transferase activity"/>
    <property type="evidence" value="ECO:0007669"/>
    <property type="project" value="UniProtKB-KW"/>
</dbReference>
<feature type="binding site" evidence="7">
    <location>
        <position position="440"/>
    </location>
    <ligand>
        <name>ATP</name>
        <dbReference type="ChEBI" id="CHEBI:30616"/>
    </ligand>
</feature>
<comment type="function">
    <text evidence="7">Catalyzes the ATP-dependent amidation of deamido-NAD to form NAD. Uses L-glutamine as a nitrogen source.</text>
</comment>
<dbReference type="Gene3D" id="3.60.110.10">
    <property type="entry name" value="Carbon-nitrogen hydrolase"/>
    <property type="match status" value="1"/>
</dbReference>
<sequence>MTTIDAALPSATVTTGPGVVVTAAAINPVLGDLAGNTNRIIDAVAACGDADVVVLGELAICGYPPQDLLLRPDFVTQAWQAVRNLAVRLDAVAPGVAVVLGAPAPADDLPHGAAVGVPADAGGARLAANVAVVLLHGRVVGGYAKRSLPTYGTFDETRVFLPGAASARGNTPVATVQLDDTRSLAIGLAVCEDLWTGQWVEGVEGTGVVDVVCIPNASPYEVGKDQVRVGLVSAAAVAAGVPVVYANLEGGQDDVVFDGHCIAATPGGHLVQRQPFGLPEPCGQGPIDPVAFDADLMADTALAQVWAALVTATRDYAAKTGFDRAVVGLSGGIDSAVTAAVVADALGGHNLLGVTMPGPHSSPMSAEDAEALAGNLAADFATAPIGGIAEAATGALRDVVASRNGTRFANPVTAENLQARARGMVLMAVSNDTGRLLVTTGNKSEYAVGYATLYGDMAGGFAVLKDLPKTLVYALARWRNRQPGGTVIPDRSITRPASAELSADQSDEDTLGDYPTLDRIVLAHVDADMNAATIATAGICDAERAARTVRMIELAEYKRRQAAPGPKITSRAFGSDRRLPIARALA</sequence>
<feature type="binding site" evidence="7">
    <location>
        <position position="224"/>
    </location>
    <ligand>
        <name>L-glutamine</name>
        <dbReference type="ChEBI" id="CHEBI:58359"/>
    </ligand>
</feature>
<feature type="binding site" evidence="7">
    <location>
        <begin position="328"/>
        <end position="335"/>
    </location>
    <ligand>
        <name>ATP</name>
        <dbReference type="ChEBI" id="CHEBI:30616"/>
    </ligand>
</feature>
<keyword evidence="6 7" id="KW-0520">NAD</keyword>
<feature type="binding site" evidence="7">
    <location>
        <position position="151"/>
    </location>
    <ligand>
        <name>L-glutamine</name>
        <dbReference type="ChEBI" id="CHEBI:58359"/>
    </ligand>
</feature>
<dbReference type="FunFam" id="3.40.50.620:FF:000106">
    <property type="entry name" value="Glutamine-dependent NAD(+) synthetase"/>
    <property type="match status" value="1"/>
</dbReference>
<comment type="similarity">
    <text evidence="9">Belongs to the NAD synthetase family.</text>
</comment>
<dbReference type="NCBIfam" id="TIGR00552">
    <property type="entry name" value="nadE"/>
    <property type="match status" value="1"/>
</dbReference>
<dbReference type="AlphaFoldDB" id="A0A346Y6P6"/>
<evidence type="ECO:0000256" key="10">
    <source>
        <dbReference type="SAM" id="MobiDB-lite"/>
    </source>
</evidence>
<dbReference type="Gene3D" id="3.40.50.620">
    <property type="entry name" value="HUPs"/>
    <property type="match status" value="1"/>
</dbReference>
<feature type="active site" description="For glutaminase activity" evidence="7">
    <location>
        <position position="145"/>
    </location>
</feature>
<keyword evidence="12" id="KW-0808">Transferase</keyword>
<feature type="binding site" evidence="7">
    <location>
        <position position="416"/>
    </location>
    <ligand>
        <name>deamido-NAD(+)</name>
        <dbReference type="ChEBI" id="CHEBI:58437"/>
        <note>ligand shared between two neighboring subunits</note>
    </ligand>
</feature>
<dbReference type="PANTHER" id="PTHR23090:SF9">
    <property type="entry name" value="GLUTAMINE-DEPENDENT NAD(+) SYNTHETASE"/>
    <property type="match status" value="1"/>
</dbReference>
<dbReference type="Pfam" id="PF00795">
    <property type="entry name" value="CN_hydrolase"/>
    <property type="match status" value="1"/>
</dbReference>
<dbReference type="RefSeq" id="WP_114594721.1">
    <property type="nucleotide sequence ID" value="NZ_CP031166.1"/>
</dbReference>
<keyword evidence="12" id="KW-0614">Plasmid</keyword>
<dbReference type="GO" id="GO:0005524">
    <property type="term" value="F:ATP binding"/>
    <property type="evidence" value="ECO:0007669"/>
    <property type="project" value="UniProtKB-UniRule"/>
</dbReference>
<evidence type="ECO:0000256" key="5">
    <source>
        <dbReference type="ARBA" id="ARBA00022840"/>
    </source>
</evidence>
<evidence type="ECO:0000259" key="11">
    <source>
        <dbReference type="PROSITE" id="PS50263"/>
    </source>
</evidence>
<keyword evidence="5 7" id="KW-0067">ATP-binding</keyword>
<comment type="catalytic activity">
    <reaction evidence="7 8">
        <text>deamido-NAD(+) + L-glutamine + ATP + H2O = L-glutamate + AMP + diphosphate + NAD(+) + H(+)</text>
        <dbReference type="Rhea" id="RHEA:24384"/>
        <dbReference type="ChEBI" id="CHEBI:15377"/>
        <dbReference type="ChEBI" id="CHEBI:15378"/>
        <dbReference type="ChEBI" id="CHEBI:29985"/>
        <dbReference type="ChEBI" id="CHEBI:30616"/>
        <dbReference type="ChEBI" id="CHEBI:33019"/>
        <dbReference type="ChEBI" id="CHEBI:57540"/>
        <dbReference type="ChEBI" id="CHEBI:58359"/>
        <dbReference type="ChEBI" id="CHEBI:58437"/>
        <dbReference type="ChEBI" id="CHEBI:456215"/>
        <dbReference type="EC" id="6.3.5.1"/>
    </reaction>
</comment>
<dbReference type="Proteomes" id="UP000264006">
    <property type="component" value="Plasmid pEDY32-46I"/>
</dbReference>
<feature type="active site" description="Proton acceptor; for glutaminase activity" evidence="7">
    <location>
        <position position="57"/>
    </location>
</feature>
<dbReference type="GO" id="GO:0005737">
    <property type="term" value="C:cytoplasm"/>
    <property type="evidence" value="ECO:0007669"/>
    <property type="project" value="InterPro"/>
</dbReference>
<dbReference type="UniPathway" id="UPA00253">
    <property type="reaction ID" value="UER00334"/>
</dbReference>
<feature type="region of interest" description="Disordered" evidence="10">
    <location>
        <begin position="485"/>
        <end position="510"/>
    </location>
</feature>
<comment type="similarity">
    <text evidence="2 7 8">In the C-terminal section; belongs to the NAD synthetase family.</text>
</comment>
<evidence type="ECO:0000256" key="1">
    <source>
        <dbReference type="ARBA" id="ARBA00005188"/>
    </source>
</evidence>
<keyword evidence="3 7" id="KW-0436">Ligase</keyword>
<keyword evidence="4 7" id="KW-0547">Nucleotide-binding</keyword>
<protein>
    <recommendedName>
        <fullName evidence="7 8">Glutamine-dependent NAD(+) synthetase</fullName>
        <ecNumber evidence="7 8">6.3.5.1</ecNumber>
    </recommendedName>
    <alternativeName>
        <fullName evidence="7 8">NAD(+) synthase [glutamine-hydrolyzing]</fullName>
    </alternativeName>
</protein>
<dbReference type="OrthoDB" id="9760188at2"/>
<dbReference type="InterPro" id="IPR003010">
    <property type="entry name" value="C-N_Hydrolase"/>
</dbReference>
<dbReference type="PANTHER" id="PTHR23090">
    <property type="entry name" value="NH 3 /GLUTAMINE-DEPENDENT NAD + SYNTHETASE"/>
    <property type="match status" value="1"/>
</dbReference>
<dbReference type="InterPro" id="IPR022310">
    <property type="entry name" value="NAD/GMP_synthase"/>
</dbReference>
<dbReference type="NCBIfam" id="NF010588">
    <property type="entry name" value="PRK13981.1"/>
    <property type="match status" value="1"/>
</dbReference>
<dbReference type="PIRSF" id="PIRSF006630">
    <property type="entry name" value="NADS_GAT"/>
    <property type="match status" value="1"/>
</dbReference>
<name>A0A346Y6P6_9ACTN</name>
<evidence type="ECO:0000256" key="8">
    <source>
        <dbReference type="PIRNR" id="PIRNR006630"/>
    </source>
</evidence>
<comment type="caution">
    <text evidence="7">Lacks conserved residue(s) required for the propagation of feature annotation.</text>
</comment>
<dbReference type="InterPro" id="IPR014445">
    <property type="entry name" value="Gln-dep_NAD_synthase"/>
</dbReference>
<evidence type="ECO:0000313" key="13">
    <source>
        <dbReference type="Proteomes" id="UP000264006"/>
    </source>
</evidence>
<dbReference type="InterPro" id="IPR036526">
    <property type="entry name" value="C-N_Hydrolase_sf"/>
</dbReference>
<organism evidence="12 13">
    <name type="scientific">Euzebya pacifica</name>
    <dbReference type="NCBI Taxonomy" id="1608957"/>
    <lineage>
        <taxon>Bacteria</taxon>
        <taxon>Bacillati</taxon>
        <taxon>Actinomycetota</taxon>
        <taxon>Nitriliruptoria</taxon>
        <taxon>Euzebyales</taxon>
    </lineage>
</organism>
<proteinExistence type="inferred from homology"/>
<dbReference type="Pfam" id="PF02540">
    <property type="entry name" value="NAD_synthase"/>
    <property type="match status" value="1"/>
</dbReference>
<evidence type="ECO:0000313" key="12">
    <source>
        <dbReference type="EMBL" id="AXV10143.1"/>
    </source>
</evidence>
<comment type="pathway">
    <text evidence="1 7 8">Cofactor biosynthesis; NAD(+) biosynthesis; NAD(+) from deamido-NAD(+) (L-Gln route): step 1/1.</text>
</comment>
<dbReference type="CDD" id="cd07570">
    <property type="entry name" value="GAT_Gln-NAD-synth"/>
    <property type="match status" value="1"/>
</dbReference>